<protein>
    <recommendedName>
        <fullName evidence="4">LPXTG cell wall anchor domain-containing protein</fullName>
    </recommendedName>
</protein>
<feature type="transmembrane region" description="Helical" evidence="1">
    <location>
        <begin position="20"/>
        <end position="44"/>
    </location>
</feature>
<keyword evidence="1" id="KW-0812">Transmembrane</keyword>
<sequence length="47" mass="4841">MIQATTAIGAFMSILVTTALWAAVQIAGVAAIGLLGLGGGVAWWRRR</sequence>
<proteinExistence type="predicted"/>
<name>A0ABY7THB8_9SPHN</name>
<keyword evidence="1" id="KW-1133">Transmembrane helix</keyword>
<evidence type="ECO:0000313" key="2">
    <source>
        <dbReference type="EMBL" id="WCT72102.1"/>
    </source>
</evidence>
<gene>
    <name evidence="2" type="ORF">PQ455_10630</name>
</gene>
<evidence type="ECO:0000313" key="3">
    <source>
        <dbReference type="Proteomes" id="UP001220395"/>
    </source>
</evidence>
<organism evidence="2 3">
    <name type="scientific">Sphingomonas naphthae</name>
    <dbReference type="NCBI Taxonomy" id="1813468"/>
    <lineage>
        <taxon>Bacteria</taxon>
        <taxon>Pseudomonadati</taxon>
        <taxon>Pseudomonadota</taxon>
        <taxon>Alphaproteobacteria</taxon>
        <taxon>Sphingomonadales</taxon>
        <taxon>Sphingomonadaceae</taxon>
        <taxon>Sphingomonas</taxon>
    </lineage>
</organism>
<dbReference type="EMBL" id="CP117411">
    <property type="protein sequence ID" value="WCT72102.1"/>
    <property type="molecule type" value="Genomic_DNA"/>
</dbReference>
<accession>A0ABY7THB8</accession>
<reference evidence="2 3" key="1">
    <citation type="submission" date="2023-02" db="EMBL/GenBank/DDBJ databases">
        <title>Genome sequence of Sphingomonas naphthae.</title>
        <authorList>
            <person name="Kim S."/>
            <person name="Heo J."/>
            <person name="Kwon S.-W."/>
        </authorList>
    </citation>
    <scope>NUCLEOTIDE SEQUENCE [LARGE SCALE GENOMIC DNA]</scope>
    <source>
        <strain evidence="2 3">KACC 18716</strain>
    </source>
</reference>
<dbReference type="RefSeq" id="WP_273686052.1">
    <property type="nucleotide sequence ID" value="NZ_CP117411.1"/>
</dbReference>
<evidence type="ECO:0000256" key="1">
    <source>
        <dbReference type="SAM" id="Phobius"/>
    </source>
</evidence>
<keyword evidence="3" id="KW-1185">Reference proteome</keyword>
<evidence type="ECO:0008006" key="4">
    <source>
        <dbReference type="Google" id="ProtNLM"/>
    </source>
</evidence>
<keyword evidence="1" id="KW-0472">Membrane</keyword>
<dbReference type="Proteomes" id="UP001220395">
    <property type="component" value="Chromosome"/>
</dbReference>